<comment type="cofactor">
    <cofactor evidence="1">
        <name>FAD</name>
        <dbReference type="ChEBI" id="CHEBI:57692"/>
    </cofactor>
</comment>
<dbReference type="Gene3D" id="3.50.50.60">
    <property type="entry name" value="FAD/NAD(P)-binding domain"/>
    <property type="match status" value="2"/>
</dbReference>
<dbReference type="EMBL" id="OZ026884">
    <property type="protein sequence ID" value="CAL1239055.1"/>
    <property type="molecule type" value="Genomic_DNA"/>
</dbReference>
<evidence type="ECO:0000256" key="7">
    <source>
        <dbReference type="ARBA" id="ARBA00023033"/>
    </source>
</evidence>
<dbReference type="InterPro" id="IPR018168">
    <property type="entry name" value="Ubi_Hdrlase_CS"/>
</dbReference>
<dbReference type="RefSeq" id="WP_348758647.1">
    <property type="nucleotide sequence ID" value="NZ_OZ026884.1"/>
</dbReference>
<protein>
    <submittedName>
        <fullName evidence="9">2-octaprenyl-6-methoxyphenol hydroxylase</fullName>
        <ecNumber evidence="9">1.14.13.-</ecNumber>
    </submittedName>
</protein>
<evidence type="ECO:0000259" key="8">
    <source>
        <dbReference type="Pfam" id="PF01494"/>
    </source>
</evidence>
<proteinExistence type="inferred from homology"/>
<keyword evidence="10" id="KW-1185">Reference proteome</keyword>
<evidence type="ECO:0000256" key="2">
    <source>
        <dbReference type="ARBA" id="ARBA00004749"/>
    </source>
</evidence>
<dbReference type="InterPro" id="IPR051205">
    <property type="entry name" value="UbiH/COQ6_monooxygenase"/>
</dbReference>
<reference evidence="9 10" key="1">
    <citation type="submission" date="2024-04" db="EMBL/GenBank/DDBJ databases">
        <authorList>
            <person name="Cremers G."/>
        </authorList>
    </citation>
    <scope>NUCLEOTIDE SEQUENCE [LARGE SCALE GENOMIC DNA]</scope>
    <source>
        <strain evidence="9">MeCH1-AG</strain>
    </source>
</reference>
<name>A0ABM9NF27_9GAMM</name>
<keyword evidence="6 9" id="KW-0560">Oxidoreductase</keyword>
<evidence type="ECO:0000256" key="4">
    <source>
        <dbReference type="ARBA" id="ARBA00022630"/>
    </source>
</evidence>
<dbReference type="PANTHER" id="PTHR43876">
    <property type="entry name" value="UBIQUINONE BIOSYNTHESIS MONOOXYGENASE COQ6, MITOCHONDRIAL"/>
    <property type="match status" value="1"/>
</dbReference>
<dbReference type="NCBIfam" id="TIGR01984">
    <property type="entry name" value="UbiH"/>
    <property type="match status" value="1"/>
</dbReference>
<dbReference type="InterPro" id="IPR002938">
    <property type="entry name" value="FAD-bd"/>
</dbReference>
<dbReference type="InterPro" id="IPR036188">
    <property type="entry name" value="FAD/NAD-bd_sf"/>
</dbReference>
<dbReference type="GO" id="GO:0016491">
    <property type="term" value="F:oxidoreductase activity"/>
    <property type="evidence" value="ECO:0007669"/>
    <property type="project" value="UniProtKB-KW"/>
</dbReference>
<accession>A0ABM9NF27</accession>
<dbReference type="NCBIfam" id="TIGR01988">
    <property type="entry name" value="Ubi-OHases"/>
    <property type="match status" value="1"/>
</dbReference>
<evidence type="ECO:0000256" key="6">
    <source>
        <dbReference type="ARBA" id="ARBA00023002"/>
    </source>
</evidence>
<feature type="domain" description="FAD-binding" evidence="8">
    <location>
        <begin position="4"/>
        <end position="349"/>
    </location>
</feature>
<dbReference type="PROSITE" id="PS01304">
    <property type="entry name" value="UBIH"/>
    <property type="match status" value="1"/>
</dbReference>
<sequence length="396" mass="43102">MVYDYDVVIVGGGLVGGSLALALRDAPLRVAVVEAASITERLSLAAGDRALALARGTVQILDGLGVWPAVRPHAMPIRHIHVSDRGHFGKTRLHAADKGVDSLGQVVLARVLEEAIDRALETLPWTRFCPARVVGLQAGRDGICINLRQDRDDLPLTARLVVAADGGSSTVRRLLGIEQGVQDYGQTALVTAVRTDRDTAYTAYERFTAAGPLALLPLERHRSAVVWTLPHGEAAERLHQTEAEFIAQLQEVFGYWLGRLELAAPRQGFPLKLIRAEKMVDRRVVLIGNALHQLHPVAGQGFNLGLRDAALLAERLFTQAAFGDDIGDPLFLARYAQTRQRDLARVIRFTDGLVRVFSNAAPPLVLARNLALFALDRLPPAKRLLSRYAMGYGAGL</sequence>
<dbReference type="InterPro" id="IPR011295">
    <property type="entry name" value="UbiH"/>
</dbReference>
<evidence type="ECO:0000313" key="9">
    <source>
        <dbReference type="EMBL" id="CAL1239055.1"/>
    </source>
</evidence>
<dbReference type="PRINTS" id="PR00420">
    <property type="entry name" value="RNGMNOXGNASE"/>
</dbReference>
<gene>
    <name evidence="9" type="ORF">MECH1_V1_0279</name>
</gene>
<dbReference type="Proteomes" id="UP001497493">
    <property type="component" value="Chromosome"/>
</dbReference>
<keyword evidence="4" id="KW-0285">Flavoprotein</keyword>
<dbReference type="SUPFAM" id="SSF51905">
    <property type="entry name" value="FAD/NAD(P)-binding domain"/>
    <property type="match status" value="1"/>
</dbReference>
<comment type="pathway">
    <text evidence="2">Cofactor biosynthesis; ubiquinone biosynthesis.</text>
</comment>
<keyword evidence="5" id="KW-0274">FAD</keyword>
<evidence type="ECO:0000256" key="3">
    <source>
        <dbReference type="ARBA" id="ARBA00005349"/>
    </source>
</evidence>
<dbReference type="Pfam" id="PF01494">
    <property type="entry name" value="FAD_binding_3"/>
    <property type="match status" value="1"/>
</dbReference>
<keyword evidence="7" id="KW-0503">Monooxygenase</keyword>
<comment type="similarity">
    <text evidence="3">Belongs to the UbiH/COQ6 family.</text>
</comment>
<dbReference type="EC" id="1.14.13.-" evidence="9"/>
<evidence type="ECO:0000256" key="5">
    <source>
        <dbReference type="ARBA" id="ARBA00022827"/>
    </source>
</evidence>
<evidence type="ECO:0000313" key="10">
    <source>
        <dbReference type="Proteomes" id="UP001497493"/>
    </source>
</evidence>
<organism evidence="9 10">
    <name type="scientific">Candidatus Methylocalor cossyra</name>
    <dbReference type="NCBI Taxonomy" id="3108543"/>
    <lineage>
        <taxon>Bacteria</taxon>
        <taxon>Pseudomonadati</taxon>
        <taxon>Pseudomonadota</taxon>
        <taxon>Gammaproteobacteria</taxon>
        <taxon>Methylococcales</taxon>
        <taxon>Methylococcaceae</taxon>
        <taxon>Candidatus Methylocalor</taxon>
    </lineage>
</organism>
<dbReference type="PANTHER" id="PTHR43876:SF8">
    <property type="entry name" value="2-OCTAPRENYL-6-METHOXYPHENOL HYDROXYLASE"/>
    <property type="match status" value="1"/>
</dbReference>
<evidence type="ECO:0000256" key="1">
    <source>
        <dbReference type="ARBA" id="ARBA00001974"/>
    </source>
</evidence>
<dbReference type="InterPro" id="IPR010971">
    <property type="entry name" value="UbiH/COQ6"/>
</dbReference>
<dbReference type="NCBIfam" id="NF004356">
    <property type="entry name" value="PRK05732.1"/>
    <property type="match status" value="1"/>
</dbReference>